<gene>
    <name evidence="1" type="ORF">SAMN05443244_0633</name>
</gene>
<sequence length="211" mass="22926">MLVVVGGHTRNIGKTTLSTQVISAFPGMQWTAMKITQYGHGICSANGEACDCATADHTVAISEERKRDSGTDTSRMLVAGAAKVLWVRTQQGELAAGSLSEAMPRLRKEITAAENVLVESNSILRFLRPDLYLAVLDPTVADFKPSALRYLDRADALFVPNGIDLSEAAWQDIAPSVYRAKLVFELREDGLSPDADAWLTSRCMPRMPSVA</sequence>
<evidence type="ECO:0000313" key="2">
    <source>
        <dbReference type="Proteomes" id="UP000182409"/>
    </source>
</evidence>
<dbReference type="Proteomes" id="UP000182409">
    <property type="component" value="Unassembled WGS sequence"/>
</dbReference>
<protein>
    <submittedName>
        <fullName evidence="1">Uncharacterized protein</fullName>
    </submittedName>
</protein>
<evidence type="ECO:0000313" key="1">
    <source>
        <dbReference type="EMBL" id="SEB45986.1"/>
    </source>
</evidence>
<dbReference type="RefSeq" id="WP_074652306.1">
    <property type="nucleotide sequence ID" value="NZ_FNSD01000001.1"/>
</dbReference>
<dbReference type="AlphaFoldDB" id="A0A1H4JJD2"/>
<proteinExistence type="predicted"/>
<dbReference type="EMBL" id="FNSD01000001">
    <property type="protein sequence ID" value="SEB45986.1"/>
    <property type="molecule type" value="Genomic_DNA"/>
</dbReference>
<dbReference type="InterPro" id="IPR027417">
    <property type="entry name" value="P-loop_NTPase"/>
</dbReference>
<dbReference type="Gene3D" id="3.40.50.300">
    <property type="entry name" value="P-loop containing nucleotide triphosphate hydrolases"/>
    <property type="match status" value="1"/>
</dbReference>
<organism evidence="1 2">
    <name type="scientific">Terriglobus roseus</name>
    <dbReference type="NCBI Taxonomy" id="392734"/>
    <lineage>
        <taxon>Bacteria</taxon>
        <taxon>Pseudomonadati</taxon>
        <taxon>Acidobacteriota</taxon>
        <taxon>Terriglobia</taxon>
        <taxon>Terriglobales</taxon>
        <taxon>Acidobacteriaceae</taxon>
        <taxon>Terriglobus</taxon>
    </lineage>
</organism>
<reference evidence="1 2" key="1">
    <citation type="submission" date="2016-10" db="EMBL/GenBank/DDBJ databases">
        <authorList>
            <person name="de Groot N.N."/>
        </authorList>
    </citation>
    <scope>NUCLEOTIDE SEQUENCE [LARGE SCALE GENOMIC DNA]</scope>
    <source>
        <strain evidence="1 2">AB35.6</strain>
    </source>
</reference>
<name>A0A1H4JJD2_9BACT</name>
<accession>A0A1H4JJD2</accession>